<dbReference type="PANTHER" id="PTHR30269">
    <property type="entry name" value="TRANSMEMBRANE PROTEIN YFCA"/>
    <property type="match status" value="1"/>
</dbReference>
<keyword evidence="6 8" id="KW-1133">Transmembrane helix</keyword>
<feature type="transmembrane region" description="Helical" evidence="8">
    <location>
        <begin position="198"/>
        <end position="216"/>
    </location>
</feature>
<evidence type="ECO:0000256" key="3">
    <source>
        <dbReference type="ARBA" id="ARBA00022448"/>
    </source>
</evidence>
<accession>A0A1X4NQI2</accession>
<dbReference type="PANTHER" id="PTHR30269:SF37">
    <property type="entry name" value="MEMBRANE TRANSPORTER PROTEIN"/>
    <property type="match status" value="1"/>
</dbReference>
<evidence type="ECO:0000256" key="8">
    <source>
        <dbReference type="RuleBase" id="RU363041"/>
    </source>
</evidence>
<comment type="subcellular location">
    <subcellularLocation>
        <location evidence="1 8">Cell membrane</location>
        <topology evidence="1 8">Multi-pass membrane protein</topology>
    </subcellularLocation>
</comment>
<dbReference type="Proteomes" id="UP000193926">
    <property type="component" value="Unassembled WGS sequence"/>
</dbReference>
<dbReference type="AlphaFoldDB" id="A0A1X4NQI2"/>
<name>A0A1X4NQI2_9RHOB</name>
<reference evidence="9 10" key="1">
    <citation type="submission" date="2014-03" db="EMBL/GenBank/DDBJ databases">
        <title>The draft genome sequence of Marivita geojedonensis KCTC 23882.</title>
        <authorList>
            <person name="Lai Q."/>
            <person name="Shao Z."/>
        </authorList>
    </citation>
    <scope>NUCLEOTIDE SEQUENCE [LARGE SCALE GENOMIC DNA]</scope>
    <source>
        <strain evidence="9 10">DPG-138</strain>
    </source>
</reference>
<evidence type="ECO:0000313" key="9">
    <source>
        <dbReference type="EMBL" id="OSQ53199.1"/>
    </source>
</evidence>
<protein>
    <recommendedName>
        <fullName evidence="8">Probable membrane transporter protein</fullName>
    </recommendedName>
</protein>
<keyword evidence="5 8" id="KW-0812">Transmembrane</keyword>
<comment type="similarity">
    <text evidence="2 8">Belongs to the 4-toluene sulfonate uptake permease (TSUP) (TC 2.A.102) family.</text>
</comment>
<evidence type="ECO:0000256" key="4">
    <source>
        <dbReference type="ARBA" id="ARBA00022475"/>
    </source>
</evidence>
<comment type="caution">
    <text evidence="9">The sequence shown here is derived from an EMBL/GenBank/DDBJ whole genome shotgun (WGS) entry which is preliminary data.</text>
</comment>
<evidence type="ECO:0000313" key="10">
    <source>
        <dbReference type="Proteomes" id="UP000193926"/>
    </source>
</evidence>
<evidence type="ECO:0000256" key="5">
    <source>
        <dbReference type="ARBA" id="ARBA00022692"/>
    </source>
</evidence>
<evidence type="ECO:0000256" key="1">
    <source>
        <dbReference type="ARBA" id="ARBA00004651"/>
    </source>
</evidence>
<evidence type="ECO:0000256" key="6">
    <source>
        <dbReference type="ARBA" id="ARBA00022989"/>
    </source>
</evidence>
<dbReference type="RefSeq" id="WP_233139524.1">
    <property type="nucleotide sequence ID" value="NZ_JFKC01000001.1"/>
</dbReference>
<feature type="transmembrane region" description="Helical" evidence="8">
    <location>
        <begin position="71"/>
        <end position="91"/>
    </location>
</feature>
<dbReference type="EMBL" id="JFKC01000001">
    <property type="protein sequence ID" value="OSQ53199.1"/>
    <property type="molecule type" value="Genomic_DNA"/>
</dbReference>
<keyword evidence="3" id="KW-0813">Transport</keyword>
<dbReference type="Pfam" id="PF01925">
    <property type="entry name" value="TauE"/>
    <property type="match status" value="1"/>
</dbReference>
<keyword evidence="4 8" id="KW-1003">Cell membrane</keyword>
<keyword evidence="7 8" id="KW-0472">Membrane</keyword>
<dbReference type="InterPro" id="IPR052017">
    <property type="entry name" value="TSUP"/>
</dbReference>
<dbReference type="GO" id="GO:0005886">
    <property type="term" value="C:plasma membrane"/>
    <property type="evidence" value="ECO:0007669"/>
    <property type="project" value="UniProtKB-SubCell"/>
</dbReference>
<sequence>MEYWIVAALAAFLMGLSKGGVPMIALLSVPLMSLFMDPALAAGLLLPIYIVADIYAVYLFRRAFSARNLKILLPGAIAGILLGYGAVAYVPGDVVKLLVAAIGLSYLISALRSRFSKHEVPAKPADVPRGLFWGTLTGLTSYISHAGGPPFQAYVLPQKLDKMVYLGTTTIFFTVVNLLKVPPFILAGQITWDSAIQAVWLAPAALAGAWSGAAISRRLPEKMFFLLVEIALAVVSAKLVYEVLVR</sequence>
<evidence type="ECO:0000256" key="2">
    <source>
        <dbReference type="ARBA" id="ARBA00009142"/>
    </source>
</evidence>
<feature type="transmembrane region" description="Helical" evidence="8">
    <location>
        <begin position="164"/>
        <end position="186"/>
    </location>
</feature>
<gene>
    <name evidence="9" type="ORF">MGEO_01155</name>
</gene>
<dbReference type="InterPro" id="IPR002781">
    <property type="entry name" value="TM_pro_TauE-like"/>
</dbReference>
<proteinExistence type="inferred from homology"/>
<dbReference type="STRING" id="1123756.MGEO_01155"/>
<feature type="transmembrane region" description="Helical" evidence="8">
    <location>
        <begin position="97"/>
        <end position="115"/>
    </location>
</feature>
<feature type="transmembrane region" description="Helical" evidence="8">
    <location>
        <begin position="35"/>
        <end position="59"/>
    </location>
</feature>
<organism evidence="9 10">
    <name type="scientific">Marivita geojedonensis</name>
    <dbReference type="NCBI Taxonomy" id="1123756"/>
    <lineage>
        <taxon>Bacteria</taxon>
        <taxon>Pseudomonadati</taxon>
        <taxon>Pseudomonadota</taxon>
        <taxon>Alphaproteobacteria</taxon>
        <taxon>Rhodobacterales</taxon>
        <taxon>Roseobacteraceae</taxon>
        <taxon>Marivita</taxon>
    </lineage>
</organism>
<evidence type="ECO:0000256" key="7">
    <source>
        <dbReference type="ARBA" id="ARBA00023136"/>
    </source>
</evidence>
<keyword evidence="10" id="KW-1185">Reference proteome</keyword>
<feature type="transmembrane region" description="Helical" evidence="8">
    <location>
        <begin position="223"/>
        <end position="241"/>
    </location>
</feature>